<dbReference type="InterPro" id="IPR011642">
    <property type="entry name" value="Gate_dom"/>
</dbReference>
<dbReference type="Proteomes" id="UP000316425">
    <property type="component" value="Unassembled WGS sequence"/>
</dbReference>
<dbReference type="EMBL" id="VMHE01000003">
    <property type="protein sequence ID" value="TSJ66773.1"/>
    <property type="molecule type" value="Genomic_DNA"/>
</dbReference>
<feature type="transmembrane region" description="Helical" evidence="1">
    <location>
        <begin position="59"/>
        <end position="81"/>
    </location>
</feature>
<keyword evidence="4" id="KW-1185">Reference proteome</keyword>
<keyword evidence="1" id="KW-0472">Membrane</keyword>
<organism evidence="3 4">
    <name type="scientific">Allobacillus salarius</name>
    <dbReference type="NCBI Taxonomy" id="1955272"/>
    <lineage>
        <taxon>Bacteria</taxon>
        <taxon>Bacillati</taxon>
        <taxon>Bacillota</taxon>
        <taxon>Bacilli</taxon>
        <taxon>Bacillales</taxon>
        <taxon>Bacillaceae</taxon>
        <taxon>Allobacillus</taxon>
    </lineage>
</organism>
<evidence type="ECO:0000313" key="4">
    <source>
        <dbReference type="Proteomes" id="UP000316425"/>
    </source>
</evidence>
<dbReference type="Pfam" id="PF07670">
    <property type="entry name" value="Gate"/>
    <property type="match status" value="2"/>
</dbReference>
<keyword evidence="1" id="KW-1133">Transmembrane helix</keyword>
<feature type="transmembrane region" description="Helical" evidence="1">
    <location>
        <begin position="158"/>
        <end position="190"/>
    </location>
</feature>
<evidence type="ECO:0000256" key="1">
    <source>
        <dbReference type="SAM" id="Phobius"/>
    </source>
</evidence>
<reference evidence="3 4" key="1">
    <citation type="submission" date="2019-07" db="EMBL/GenBank/DDBJ databases">
        <title>Allobacillus sp. nov. SKP isolated from shrimp paste of Euphausiacea.</title>
        <authorList>
            <person name="Kanchanasin P."/>
            <person name="Tanasupawat S."/>
            <person name="Shi W."/>
            <person name="Wu L."/>
            <person name="Ma J."/>
        </authorList>
    </citation>
    <scope>NUCLEOTIDE SEQUENCE [LARGE SCALE GENOMIC DNA]</scope>
    <source>
        <strain evidence="3 4">SKP4-8</strain>
    </source>
</reference>
<feature type="transmembrane region" description="Helical" evidence="1">
    <location>
        <begin position="280"/>
        <end position="301"/>
    </location>
</feature>
<feature type="transmembrane region" description="Helical" evidence="1">
    <location>
        <begin position="88"/>
        <end position="109"/>
    </location>
</feature>
<gene>
    <name evidence="3" type="ORF">FPQ13_03515</name>
</gene>
<feature type="transmembrane region" description="Helical" evidence="1">
    <location>
        <begin position="250"/>
        <end position="274"/>
    </location>
</feature>
<dbReference type="AlphaFoldDB" id="A0A556PQV5"/>
<proteinExistence type="predicted"/>
<protein>
    <recommendedName>
        <fullName evidence="2">Nucleoside transporter/FeoB GTPase Gate domain-containing protein</fullName>
    </recommendedName>
</protein>
<feature type="transmembrane region" description="Helical" evidence="1">
    <location>
        <begin position="12"/>
        <end position="39"/>
    </location>
</feature>
<evidence type="ECO:0000259" key="2">
    <source>
        <dbReference type="Pfam" id="PF07670"/>
    </source>
</evidence>
<dbReference type="RefSeq" id="WP_144087934.1">
    <property type="nucleotide sequence ID" value="NZ_VMHE01000003.1"/>
</dbReference>
<feature type="domain" description="Nucleoside transporter/FeoB GTPase Gate" evidence="2">
    <location>
        <begin position="17"/>
        <end position="112"/>
    </location>
</feature>
<feature type="domain" description="Nucleoside transporter/FeoB GTPase Gate" evidence="2">
    <location>
        <begin position="174"/>
        <end position="262"/>
    </location>
</feature>
<name>A0A556PQV5_9BACI</name>
<feature type="transmembrane region" description="Helical" evidence="1">
    <location>
        <begin position="216"/>
        <end position="238"/>
    </location>
</feature>
<evidence type="ECO:0000313" key="3">
    <source>
        <dbReference type="EMBL" id="TSJ66773.1"/>
    </source>
</evidence>
<feature type="transmembrane region" description="Helical" evidence="1">
    <location>
        <begin position="115"/>
        <end position="137"/>
    </location>
</feature>
<sequence>MNGTLKRGLFSGLNLTWTLGKVIFPITLIVTILQFTPVMPMVIGWLEPFMKFIGLSGEAAVPLVLGNFLNLYAGIAAIVSFDFTVKEVFIMAIMLSFSHNLFIESAVASKVGIKFWVILLVRVGLALIAAFLVNLLWNGGSEAAQYGMISSQAEPEGWTAIVLNAVQTATLAILQLALIVIPLMIVIQWLRDNHWMDWMSQKLAPFTKVIGVERNASMTLVAGLTIGLAYGAGVMIQAVKEDQVSKKDMYLVMIFLVTCHAVVEDTLIFIPLGIPVWPLLLIRLVTALILTITVAFIWNRVERDKKLRRKEPIQT</sequence>
<comment type="caution">
    <text evidence="3">The sequence shown here is derived from an EMBL/GenBank/DDBJ whole genome shotgun (WGS) entry which is preliminary data.</text>
</comment>
<keyword evidence="1" id="KW-0812">Transmembrane</keyword>
<accession>A0A556PQV5</accession>
<dbReference type="OrthoDB" id="9779080at2"/>